<keyword evidence="3" id="KW-1185">Reference proteome</keyword>
<name>A0A8J2SY76_9STRA</name>
<protein>
    <recommendedName>
        <fullName evidence="4">TIR domain-containing protein</fullName>
    </recommendedName>
</protein>
<feature type="transmembrane region" description="Helical" evidence="1">
    <location>
        <begin position="285"/>
        <end position="302"/>
    </location>
</feature>
<dbReference type="Proteomes" id="UP000789595">
    <property type="component" value="Unassembled WGS sequence"/>
</dbReference>
<feature type="transmembrane region" description="Helical" evidence="1">
    <location>
        <begin position="140"/>
        <end position="161"/>
    </location>
</feature>
<dbReference type="EMBL" id="CAKKNE010000006">
    <property type="protein sequence ID" value="CAH0378621.1"/>
    <property type="molecule type" value="Genomic_DNA"/>
</dbReference>
<comment type="caution">
    <text evidence="2">The sequence shown here is derived from an EMBL/GenBank/DDBJ whole genome shotgun (WGS) entry which is preliminary data.</text>
</comment>
<feature type="transmembrane region" description="Helical" evidence="1">
    <location>
        <begin position="245"/>
        <end position="265"/>
    </location>
</feature>
<dbReference type="SUPFAM" id="SSF52200">
    <property type="entry name" value="Toll/Interleukin receptor TIR domain"/>
    <property type="match status" value="1"/>
</dbReference>
<evidence type="ECO:0000313" key="3">
    <source>
        <dbReference type="Proteomes" id="UP000789595"/>
    </source>
</evidence>
<feature type="transmembrane region" description="Helical" evidence="1">
    <location>
        <begin position="385"/>
        <end position="404"/>
    </location>
</feature>
<feature type="transmembrane region" description="Helical" evidence="1">
    <location>
        <begin position="481"/>
        <end position="506"/>
    </location>
</feature>
<accession>A0A8J2SY76</accession>
<dbReference type="OrthoDB" id="430346at2759"/>
<evidence type="ECO:0000256" key="1">
    <source>
        <dbReference type="SAM" id="Phobius"/>
    </source>
</evidence>
<feature type="non-terminal residue" evidence="2">
    <location>
        <position position="1"/>
    </location>
</feature>
<organism evidence="2 3">
    <name type="scientific">Pelagomonas calceolata</name>
    <dbReference type="NCBI Taxonomy" id="35677"/>
    <lineage>
        <taxon>Eukaryota</taxon>
        <taxon>Sar</taxon>
        <taxon>Stramenopiles</taxon>
        <taxon>Ochrophyta</taxon>
        <taxon>Pelagophyceae</taxon>
        <taxon>Pelagomonadales</taxon>
        <taxon>Pelagomonadaceae</taxon>
        <taxon>Pelagomonas</taxon>
    </lineage>
</organism>
<evidence type="ECO:0008006" key="4">
    <source>
        <dbReference type="Google" id="ProtNLM"/>
    </source>
</evidence>
<sequence length="530" mass="59004">SPIAGSGQVETMPAAEKKKLVEKGDGELGLTMDPSLLRGATADLLIKNRSEIFSSNVLSQKDLAQLHESTAIVSFLHDFFSHSWRTARLDKWAALLLYLNVRAAAAAALAMVAGTVFWTLLEDFGVVPRLLVFYMADRHMMSTGMPILVGIASGITFLINWQRIRAFFGLGPRYCFLDKVCIDQVDDVRKAAGIASLGAFLGSAENFVVLFSPDYFSRLWCVYELAAFRHLQVAGKQKITFLPLAFPRVLFANALAIAVACLPYAITPIIGPWLGIDTNAVTTGFLNWGCLPGTFLCMWTMYEAQRYVDARDMIDEQLDNFSITNTECYDEKDRPRVEREIAKWFGDGDRAEGIRKFDQYVKTDVRELIEDMVGKRKPFSAGIPWLYIFLSSAGAILVDIIMFATCYTQPTWQDRLYEIVAGASCILVGTPMVPVVFIWCASKRCRLGGKAPMILLAPIIFQIPQCLLIIGTLSADFTFAMLQFFCFTLPIGAVVFRDSIANLLGLNKQGRKAQKKQYVQLPTHSYGSNL</sequence>
<gene>
    <name evidence="2" type="ORF">PECAL_6P02130</name>
</gene>
<reference evidence="2" key="1">
    <citation type="submission" date="2021-11" db="EMBL/GenBank/DDBJ databases">
        <authorList>
            <consortium name="Genoscope - CEA"/>
            <person name="William W."/>
        </authorList>
    </citation>
    <scope>NUCLEOTIDE SEQUENCE</scope>
</reference>
<feature type="transmembrane region" description="Helical" evidence="1">
    <location>
        <begin position="95"/>
        <end position="120"/>
    </location>
</feature>
<keyword evidence="1" id="KW-0812">Transmembrane</keyword>
<dbReference type="AlphaFoldDB" id="A0A8J2SY76"/>
<proteinExistence type="predicted"/>
<feature type="transmembrane region" description="Helical" evidence="1">
    <location>
        <begin position="453"/>
        <end position="475"/>
    </location>
</feature>
<feature type="transmembrane region" description="Helical" evidence="1">
    <location>
        <begin position="416"/>
        <end position="441"/>
    </location>
</feature>
<keyword evidence="1" id="KW-1133">Transmembrane helix</keyword>
<evidence type="ECO:0000313" key="2">
    <source>
        <dbReference type="EMBL" id="CAH0378621.1"/>
    </source>
</evidence>
<keyword evidence="1" id="KW-0472">Membrane</keyword>
<dbReference type="InterPro" id="IPR035897">
    <property type="entry name" value="Toll_tir_struct_dom_sf"/>
</dbReference>